<dbReference type="CTD" id="132299"/>
<evidence type="ECO:0000259" key="2">
    <source>
        <dbReference type="Pfam" id="PF07051"/>
    </source>
</evidence>
<dbReference type="PANTHER" id="PTHR13336">
    <property type="entry name" value="OVARIAN CARCINOMA IMMUNOREACTIVE ANTIGEN"/>
    <property type="match status" value="1"/>
</dbReference>
<feature type="region of interest" description="Disordered" evidence="1">
    <location>
        <begin position="1"/>
        <end position="20"/>
    </location>
</feature>
<sequence length="154" mass="17005">MASPPTQAPVVQPEAGKKQGWRHCPISNAHIDREDVAKIIQECKEESFWQRALPLSIGSMIATQGLVYKGYLSSNPRFGSLPKVALAGVLGFIVGKISYMGVCQEKFHKIGVQPFELGYGPRYGQYKSYCTHVCEECKKKHKESESKSSEAPAS</sequence>
<dbReference type="OrthoDB" id="10003372at2759"/>
<dbReference type="GO" id="GO:0005743">
    <property type="term" value="C:mitochondrial inner membrane"/>
    <property type="evidence" value="ECO:0007669"/>
    <property type="project" value="TreeGrafter"/>
</dbReference>
<gene>
    <name evidence="4" type="primary">OCIAD2</name>
</gene>
<name>A0A6P8QW95_GEOSA</name>
<dbReference type="RefSeq" id="XP_033801629.1">
    <property type="nucleotide sequence ID" value="XM_033945738.1"/>
</dbReference>
<organism evidence="3 4">
    <name type="scientific">Geotrypetes seraphini</name>
    <name type="common">Gaboon caecilian</name>
    <name type="synonym">Caecilia seraphini</name>
    <dbReference type="NCBI Taxonomy" id="260995"/>
    <lineage>
        <taxon>Eukaryota</taxon>
        <taxon>Metazoa</taxon>
        <taxon>Chordata</taxon>
        <taxon>Craniata</taxon>
        <taxon>Vertebrata</taxon>
        <taxon>Euteleostomi</taxon>
        <taxon>Amphibia</taxon>
        <taxon>Gymnophiona</taxon>
        <taxon>Geotrypetes</taxon>
    </lineage>
</organism>
<evidence type="ECO:0000256" key="1">
    <source>
        <dbReference type="SAM" id="MobiDB-lite"/>
    </source>
</evidence>
<dbReference type="FunCoup" id="A0A6P8QW95">
    <property type="interactions" value="514"/>
</dbReference>
<dbReference type="InterPro" id="IPR040187">
    <property type="entry name" value="OCAD1/2"/>
</dbReference>
<feature type="domain" description="OCIA" evidence="2">
    <location>
        <begin position="32"/>
        <end position="113"/>
    </location>
</feature>
<evidence type="ECO:0000313" key="3">
    <source>
        <dbReference type="Proteomes" id="UP000515159"/>
    </source>
</evidence>
<protein>
    <submittedName>
        <fullName evidence="4">OCIA domain-containing protein 2 isoform X1</fullName>
    </submittedName>
</protein>
<dbReference type="Proteomes" id="UP000515159">
    <property type="component" value="Chromosome 1"/>
</dbReference>
<keyword evidence="3" id="KW-1185">Reference proteome</keyword>
<dbReference type="PANTHER" id="PTHR13336:SF2">
    <property type="entry name" value="OCIA DOMAIN-CONTAINING PROTEIN 2"/>
    <property type="match status" value="1"/>
</dbReference>
<reference evidence="4" key="1">
    <citation type="submission" date="2025-08" db="UniProtKB">
        <authorList>
            <consortium name="RefSeq"/>
        </authorList>
    </citation>
    <scope>IDENTIFICATION</scope>
</reference>
<dbReference type="KEGG" id="gsh:117360993"/>
<dbReference type="GeneID" id="117360993"/>
<accession>A0A6P8QW95</accession>
<proteinExistence type="predicted"/>
<evidence type="ECO:0000313" key="4">
    <source>
        <dbReference type="RefSeq" id="XP_033801629.1"/>
    </source>
</evidence>
<dbReference type="Pfam" id="PF07051">
    <property type="entry name" value="OCIA"/>
    <property type="match status" value="1"/>
</dbReference>
<dbReference type="InParanoid" id="A0A6P8QW95"/>
<dbReference type="InterPro" id="IPR009764">
    <property type="entry name" value="OCIA_dom"/>
</dbReference>
<dbReference type="AlphaFoldDB" id="A0A6P8QW95"/>